<protein>
    <submittedName>
        <fullName evidence="1">Uncharacterized protein</fullName>
    </submittedName>
</protein>
<evidence type="ECO:0000313" key="2">
    <source>
        <dbReference type="Proteomes" id="UP000466442"/>
    </source>
</evidence>
<dbReference type="Proteomes" id="UP000466442">
    <property type="component" value="Unassembled WGS sequence"/>
</dbReference>
<organism evidence="1 2">
    <name type="scientific">Apolygus lucorum</name>
    <name type="common">Small green plant bug</name>
    <name type="synonym">Lygocoris lucorum</name>
    <dbReference type="NCBI Taxonomy" id="248454"/>
    <lineage>
        <taxon>Eukaryota</taxon>
        <taxon>Metazoa</taxon>
        <taxon>Ecdysozoa</taxon>
        <taxon>Arthropoda</taxon>
        <taxon>Hexapoda</taxon>
        <taxon>Insecta</taxon>
        <taxon>Pterygota</taxon>
        <taxon>Neoptera</taxon>
        <taxon>Paraneoptera</taxon>
        <taxon>Hemiptera</taxon>
        <taxon>Heteroptera</taxon>
        <taxon>Panheteroptera</taxon>
        <taxon>Cimicomorpha</taxon>
        <taxon>Miridae</taxon>
        <taxon>Mirini</taxon>
        <taxon>Apolygus</taxon>
    </lineage>
</organism>
<comment type="caution">
    <text evidence="1">The sequence shown here is derived from an EMBL/GenBank/DDBJ whole genome shotgun (WGS) entry which is preliminary data.</text>
</comment>
<dbReference type="EMBL" id="WIXP02000015">
    <property type="protein sequence ID" value="KAF6199362.1"/>
    <property type="molecule type" value="Genomic_DNA"/>
</dbReference>
<name>A0A6A4IZJ3_APOLU</name>
<proteinExistence type="predicted"/>
<gene>
    <name evidence="1" type="ORF">GE061_007388</name>
</gene>
<accession>A0A6A4IZJ3</accession>
<evidence type="ECO:0000313" key="1">
    <source>
        <dbReference type="EMBL" id="KAF6199362.1"/>
    </source>
</evidence>
<reference evidence="1" key="1">
    <citation type="journal article" date="2021" name="Mol. Ecol. Resour.">
        <title>Apolygus lucorum genome provides insights into omnivorousness and mesophyll feeding.</title>
        <authorList>
            <person name="Liu Y."/>
            <person name="Liu H."/>
            <person name="Wang H."/>
            <person name="Huang T."/>
            <person name="Liu B."/>
            <person name="Yang B."/>
            <person name="Yin L."/>
            <person name="Li B."/>
            <person name="Zhang Y."/>
            <person name="Zhang S."/>
            <person name="Jiang F."/>
            <person name="Zhang X."/>
            <person name="Ren Y."/>
            <person name="Wang B."/>
            <person name="Wang S."/>
            <person name="Lu Y."/>
            <person name="Wu K."/>
            <person name="Fan W."/>
            <person name="Wang G."/>
        </authorList>
    </citation>
    <scope>NUCLEOTIDE SEQUENCE</scope>
    <source>
        <strain evidence="1">12Hb</strain>
    </source>
</reference>
<keyword evidence="2" id="KW-1185">Reference proteome</keyword>
<dbReference type="AlphaFoldDB" id="A0A6A4IZJ3"/>
<sequence>MRSHLIKGLLLLSCIFVLSESRSLNKKDKKYLLKRISEWDNAPECVKITKGTVTRKCGIMHYKFVYKTEDGSSCKAEMNVKKDGTGRYSWECDPTCKSDDEDCEDDSNLRRRHLRGNKKSTELKGSVEL</sequence>